<gene>
    <name evidence="1" type="ORF">AVEN_41733_1</name>
</gene>
<sequence length="113" mass="12909">MCRKKELKLTTIALKVVTKYFINGKSCNAQPWNQKVLGSTPDSTEDPPCIWASAHTVSNISVFVDFGYRRFRFSSILSVKTLFQFSSVCLRSLNRAYVTTLLILRKEKTALFH</sequence>
<accession>A0A4Y2AE92</accession>
<reference evidence="1 2" key="1">
    <citation type="journal article" date="2019" name="Sci. Rep.">
        <title>Orb-weaving spider Araneus ventricosus genome elucidates the spidroin gene catalogue.</title>
        <authorList>
            <person name="Kono N."/>
            <person name="Nakamura H."/>
            <person name="Ohtoshi R."/>
            <person name="Moran D.A.P."/>
            <person name="Shinohara A."/>
            <person name="Yoshida Y."/>
            <person name="Fujiwara M."/>
            <person name="Mori M."/>
            <person name="Tomita M."/>
            <person name="Arakawa K."/>
        </authorList>
    </citation>
    <scope>NUCLEOTIDE SEQUENCE [LARGE SCALE GENOMIC DNA]</scope>
</reference>
<comment type="caution">
    <text evidence="1">The sequence shown here is derived from an EMBL/GenBank/DDBJ whole genome shotgun (WGS) entry which is preliminary data.</text>
</comment>
<evidence type="ECO:0000313" key="1">
    <source>
        <dbReference type="EMBL" id="GBL77284.1"/>
    </source>
</evidence>
<organism evidence="1 2">
    <name type="scientific">Araneus ventricosus</name>
    <name type="common">Orbweaver spider</name>
    <name type="synonym">Epeira ventricosa</name>
    <dbReference type="NCBI Taxonomy" id="182803"/>
    <lineage>
        <taxon>Eukaryota</taxon>
        <taxon>Metazoa</taxon>
        <taxon>Ecdysozoa</taxon>
        <taxon>Arthropoda</taxon>
        <taxon>Chelicerata</taxon>
        <taxon>Arachnida</taxon>
        <taxon>Araneae</taxon>
        <taxon>Araneomorphae</taxon>
        <taxon>Entelegynae</taxon>
        <taxon>Araneoidea</taxon>
        <taxon>Araneidae</taxon>
        <taxon>Araneus</taxon>
    </lineage>
</organism>
<name>A0A4Y2AE92_ARAVE</name>
<dbReference type="EMBL" id="BGPR01000012">
    <property type="protein sequence ID" value="GBL77284.1"/>
    <property type="molecule type" value="Genomic_DNA"/>
</dbReference>
<protein>
    <submittedName>
        <fullName evidence="1">Uncharacterized protein</fullName>
    </submittedName>
</protein>
<keyword evidence="2" id="KW-1185">Reference proteome</keyword>
<evidence type="ECO:0000313" key="2">
    <source>
        <dbReference type="Proteomes" id="UP000499080"/>
    </source>
</evidence>
<proteinExistence type="predicted"/>
<dbReference type="AlphaFoldDB" id="A0A4Y2AE92"/>
<dbReference type="Proteomes" id="UP000499080">
    <property type="component" value="Unassembled WGS sequence"/>
</dbReference>